<reference evidence="1 2" key="1">
    <citation type="submission" date="2020-08" db="EMBL/GenBank/DDBJ databases">
        <title>Sequencing the genomes of 1000 actinobacteria strains.</title>
        <authorList>
            <person name="Klenk H.-P."/>
        </authorList>
    </citation>
    <scope>NUCLEOTIDE SEQUENCE [LARGE SCALE GENOMIC DNA]</scope>
    <source>
        <strain evidence="1 2">DSM 43851</strain>
    </source>
</reference>
<dbReference type="Pfam" id="PF05141">
    <property type="entry name" value="DIT1_PvcA"/>
    <property type="match status" value="1"/>
</dbReference>
<dbReference type="AlphaFoldDB" id="A0A7W9NEJ3"/>
<organism evidence="1 2">
    <name type="scientific">Kutzneria kofuensis</name>
    <dbReference type="NCBI Taxonomy" id="103725"/>
    <lineage>
        <taxon>Bacteria</taxon>
        <taxon>Bacillati</taxon>
        <taxon>Actinomycetota</taxon>
        <taxon>Actinomycetes</taxon>
        <taxon>Pseudonocardiales</taxon>
        <taxon>Pseudonocardiaceae</taxon>
        <taxon>Kutzneria</taxon>
    </lineage>
</organism>
<keyword evidence="2" id="KW-1185">Reference proteome</keyword>
<sequence>MSMLDGAAAPRAVPRLVSDGCAEHLAVAAGWRRLAELVRRDAELRLHLALRPPHDLSADLGDGPQPPHPRASDQVRIVSLAALLDRRATDERTLLEQVIANQHEPMDALDFVVEHFVRPVVAVWRALLDRHGLVLLDLGADSVRFELTPGVRATGRVVVTDVAGLREAADVDALDVDRAARALHGALSTLAAGFQQASFDGRQYKGRAVRAAVESVLAAELRYLTPETADLLRGDHPLDRHVHSVPEEQDRLLREVLRRVEESSAARRRDPSLPAPAVVIDLDLCGLVPKARTLHAARTLAGPREGAPQGIPELARPDTLRALPSYSKPAWDRFLEVSGVAGRYPNVEWDDVHAEFCPAFYRPWERLRSDSLAPGLVRFVRDVEDAGGEVVFNTGRRDRVREHTTAVLARGGLNHVRLLTLPDDRVRPIAELKVENLRRLGGLDVVAVFDDLTENRQVLRDSFPAAMVIAVEAPGFASDRVPGCPPPDGAPLIATFERLPRQAGGSTPALSHTHSIAELQVSELSVGLPARGHAVNLSVAQTLSVIDRLVAEADASAQRTAAAAPGHLRSALSTVSDPLERTVLLLHHVFMRKQFHRGSRATYTPEMARNDLMPFLRRDAPIQVVVPGFPVKQSQSGLKASGVLPDLAELGVLVRLRELQQTVKCLYKPGLRITVLTDGHHFRPRPAVIVESYLRKLNQYLRLVGGQDFLEFADIDDVARRKIGSSLDSERIVLIEYYQNAFRKAFEELDIASDPMGVLSRVPLLDPMAEHTPGGLAFRDMFRSILHSVALDVPAGKDRMSWARAVYADPYQLADPATPTEIVRARKQVLRQAWSDTVRYLSAVLTDRELGYDALFEHRVRLTVSMPSPGRVGFAALGGSALLPWHGTAAIDEKGTLSTDFAIWLYDQGFVPVYSPVLGYRQPWLMAPVTSTAVVDSARGAQLVPELLDGIHLRRK</sequence>
<dbReference type="Proteomes" id="UP000585638">
    <property type="component" value="Unassembled WGS sequence"/>
</dbReference>
<evidence type="ECO:0008006" key="3">
    <source>
        <dbReference type="Google" id="ProtNLM"/>
    </source>
</evidence>
<gene>
    <name evidence="1" type="ORF">BJ998_000194</name>
</gene>
<evidence type="ECO:0000313" key="2">
    <source>
        <dbReference type="Proteomes" id="UP000585638"/>
    </source>
</evidence>
<dbReference type="RefSeq" id="WP_184857596.1">
    <property type="nucleotide sequence ID" value="NZ_BAAAWY010000013.1"/>
</dbReference>
<protein>
    <recommendedName>
        <fullName evidence="3">Pyoverdine/dityrosine biosynthesis protein</fullName>
    </recommendedName>
</protein>
<dbReference type="EMBL" id="JACHIR010000001">
    <property type="protein sequence ID" value="MBB5888998.1"/>
    <property type="molecule type" value="Genomic_DNA"/>
</dbReference>
<name>A0A7W9NEJ3_9PSEU</name>
<dbReference type="PANTHER" id="PTHR37285:SF5">
    <property type="entry name" value="SPORE WALL MATURATION PROTEIN DIT1"/>
    <property type="match status" value="1"/>
</dbReference>
<dbReference type="InterPro" id="IPR023214">
    <property type="entry name" value="HAD_sf"/>
</dbReference>
<proteinExistence type="predicted"/>
<dbReference type="PANTHER" id="PTHR37285">
    <property type="entry name" value="SPORE WALL MATURATION PROTEIN DIT1"/>
    <property type="match status" value="1"/>
</dbReference>
<comment type="caution">
    <text evidence="1">The sequence shown here is derived from an EMBL/GenBank/DDBJ whole genome shotgun (WGS) entry which is preliminary data.</text>
</comment>
<evidence type="ECO:0000313" key="1">
    <source>
        <dbReference type="EMBL" id="MBB5888998.1"/>
    </source>
</evidence>
<dbReference type="InterPro" id="IPR007817">
    <property type="entry name" value="Isocyanide_synthase_DIT1"/>
</dbReference>
<accession>A0A7W9NEJ3</accession>
<dbReference type="Gene3D" id="3.40.50.1000">
    <property type="entry name" value="HAD superfamily/HAD-like"/>
    <property type="match status" value="1"/>
</dbReference>